<keyword evidence="6 10" id="KW-0418">Kinase</keyword>
<keyword evidence="11" id="KW-1185">Reference proteome</keyword>
<dbReference type="Proteomes" id="UP000502756">
    <property type="component" value="Chromosome"/>
</dbReference>
<proteinExistence type="predicted"/>
<dbReference type="InterPro" id="IPR050428">
    <property type="entry name" value="TCS_sensor_his_kinase"/>
</dbReference>
<evidence type="ECO:0000256" key="2">
    <source>
        <dbReference type="ARBA" id="ARBA00012438"/>
    </source>
</evidence>
<dbReference type="SUPFAM" id="SSF55874">
    <property type="entry name" value="ATPase domain of HSP90 chaperone/DNA topoisomerase II/histidine kinase"/>
    <property type="match status" value="1"/>
</dbReference>
<comment type="catalytic activity">
    <reaction evidence="1">
        <text>ATP + protein L-histidine = ADP + protein N-phospho-L-histidine.</text>
        <dbReference type="EC" id="2.7.13.3"/>
    </reaction>
</comment>
<evidence type="ECO:0000256" key="7">
    <source>
        <dbReference type="ARBA" id="ARBA00022989"/>
    </source>
</evidence>
<evidence type="ECO:0000313" key="11">
    <source>
        <dbReference type="Proteomes" id="UP000502756"/>
    </source>
</evidence>
<dbReference type="RefSeq" id="WP_171738511.1">
    <property type="nucleotide sequence ID" value="NZ_CP053435.1"/>
</dbReference>
<dbReference type="EMBL" id="CP053435">
    <property type="protein sequence ID" value="QJW88673.1"/>
    <property type="molecule type" value="Genomic_DNA"/>
</dbReference>
<dbReference type="GO" id="GO:0005886">
    <property type="term" value="C:plasma membrane"/>
    <property type="evidence" value="ECO:0007669"/>
    <property type="project" value="TreeGrafter"/>
</dbReference>
<gene>
    <name evidence="10" type="ORF">HNV11_04420</name>
</gene>
<dbReference type="Pfam" id="PF00512">
    <property type="entry name" value="HisKA"/>
    <property type="match status" value="1"/>
</dbReference>
<evidence type="ECO:0000259" key="9">
    <source>
        <dbReference type="PROSITE" id="PS50109"/>
    </source>
</evidence>
<dbReference type="CDD" id="cd00082">
    <property type="entry name" value="HisKA"/>
    <property type="match status" value="1"/>
</dbReference>
<protein>
    <recommendedName>
        <fullName evidence="2">histidine kinase</fullName>
        <ecNumber evidence="2">2.7.13.3</ecNumber>
    </recommendedName>
</protein>
<dbReference type="EC" id="2.7.13.3" evidence="2"/>
<evidence type="ECO:0000256" key="4">
    <source>
        <dbReference type="ARBA" id="ARBA00022679"/>
    </source>
</evidence>
<keyword evidence="3" id="KW-0597">Phosphoprotein</keyword>
<name>A0A6M5Y6J5_9BACT</name>
<dbReference type="InterPro" id="IPR003661">
    <property type="entry name" value="HisK_dim/P_dom"/>
</dbReference>
<organism evidence="10 11">
    <name type="scientific">Spirosoma taeanense</name>
    <dbReference type="NCBI Taxonomy" id="2735870"/>
    <lineage>
        <taxon>Bacteria</taxon>
        <taxon>Pseudomonadati</taxon>
        <taxon>Bacteroidota</taxon>
        <taxon>Cytophagia</taxon>
        <taxon>Cytophagales</taxon>
        <taxon>Cytophagaceae</taxon>
        <taxon>Spirosoma</taxon>
    </lineage>
</organism>
<dbReference type="Pfam" id="PF02518">
    <property type="entry name" value="HATPase_c"/>
    <property type="match status" value="1"/>
</dbReference>
<feature type="transmembrane region" description="Helical" evidence="8">
    <location>
        <begin position="7"/>
        <end position="30"/>
    </location>
</feature>
<dbReference type="InterPro" id="IPR036097">
    <property type="entry name" value="HisK_dim/P_sf"/>
</dbReference>
<dbReference type="PANTHER" id="PTHR45436">
    <property type="entry name" value="SENSOR HISTIDINE KINASE YKOH"/>
    <property type="match status" value="1"/>
</dbReference>
<dbReference type="InterPro" id="IPR036890">
    <property type="entry name" value="HATPase_C_sf"/>
</dbReference>
<feature type="domain" description="Histidine kinase" evidence="9">
    <location>
        <begin position="216"/>
        <end position="422"/>
    </location>
</feature>
<dbReference type="InterPro" id="IPR003594">
    <property type="entry name" value="HATPase_dom"/>
</dbReference>
<evidence type="ECO:0000256" key="3">
    <source>
        <dbReference type="ARBA" id="ARBA00022553"/>
    </source>
</evidence>
<evidence type="ECO:0000256" key="1">
    <source>
        <dbReference type="ARBA" id="ARBA00000085"/>
    </source>
</evidence>
<dbReference type="Gene3D" id="3.30.565.10">
    <property type="entry name" value="Histidine kinase-like ATPase, C-terminal domain"/>
    <property type="match status" value="1"/>
</dbReference>
<dbReference type="SMART" id="SM00388">
    <property type="entry name" value="HisKA"/>
    <property type="match status" value="1"/>
</dbReference>
<dbReference type="GO" id="GO:0000155">
    <property type="term" value="F:phosphorelay sensor kinase activity"/>
    <property type="evidence" value="ECO:0007669"/>
    <property type="project" value="InterPro"/>
</dbReference>
<dbReference type="KEGG" id="stae:HNV11_04420"/>
<dbReference type="SUPFAM" id="SSF47384">
    <property type="entry name" value="Homodimeric domain of signal transducing histidine kinase"/>
    <property type="match status" value="1"/>
</dbReference>
<dbReference type="PANTHER" id="PTHR45436:SF5">
    <property type="entry name" value="SENSOR HISTIDINE KINASE TRCS"/>
    <property type="match status" value="1"/>
</dbReference>
<dbReference type="PROSITE" id="PS50109">
    <property type="entry name" value="HIS_KIN"/>
    <property type="match status" value="1"/>
</dbReference>
<sequence>MSLLRKTLLYLFLVSVPVVIGGGWLFHLLIYRGIQYEIDEQLSSDLAYVRQQLAQGHQFAGRFPLDNPRVEPVGFGRLIGPVFTDTLAFDWRENQRIPVRQLVSTEVVRGKTYRITVRQAMGELNEIAHFLSLVVTGGFIILLGLLVLLNGWVSRRLWQPFYRLTNRLREYRLDENTPTVFPDSVIAEFSAVSAALNAMSRNLYQQFRVQKEFTDHAAHEMQTPLALVTAQLDSLLGTEPLTSEQVELMESAQNSVRRLVNLNKSLLLLTKIDNRQFAEQQRVDLSDLVESLYRQFIPLADYRKMTWQRQVSPGVQKTLNPYLAEVLVTNLLKNAILHADTSTGSTIILTPTHLKTRNAGPPLPFPADQLFGRFVKNPARPNSTGLGLALVKQIADRYGIIVSYAYDSLTRVHEFTLSLPAS</sequence>
<accession>A0A6M5Y6J5</accession>
<keyword evidence="5 8" id="KW-0812">Transmembrane</keyword>
<keyword evidence="4" id="KW-0808">Transferase</keyword>
<dbReference type="Gene3D" id="1.10.287.130">
    <property type="match status" value="1"/>
</dbReference>
<feature type="transmembrane region" description="Helical" evidence="8">
    <location>
        <begin position="127"/>
        <end position="153"/>
    </location>
</feature>
<keyword evidence="7 8" id="KW-1133">Transmembrane helix</keyword>
<dbReference type="InterPro" id="IPR005467">
    <property type="entry name" value="His_kinase_dom"/>
</dbReference>
<evidence type="ECO:0000313" key="10">
    <source>
        <dbReference type="EMBL" id="QJW88673.1"/>
    </source>
</evidence>
<evidence type="ECO:0000256" key="6">
    <source>
        <dbReference type="ARBA" id="ARBA00022777"/>
    </source>
</evidence>
<dbReference type="AlphaFoldDB" id="A0A6M5Y6J5"/>
<evidence type="ECO:0000256" key="5">
    <source>
        <dbReference type="ARBA" id="ARBA00022692"/>
    </source>
</evidence>
<evidence type="ECO:0000256" key="8">
    <source>
        <dbReference type="SAM" id="Phobius"/>
    </source>
</evidence>
<keyword evidence="8" id="KW-0472">Membrane</keyword>
<reference evidence="10 11" key="1">
    <citation type="submission" date="2020-05" db="EMBL/GenBank/DDBJ databases">
        <title>Genome sequencing of Spirosoma sp. TS118.</title>
        <authorList>
            <person name="Lee J.-H."/>
            <person name="Jeong S."/>
            <person name="Zhao L."/>
            <person name="Jung J.-H."/>
            <person name="Kim M.-K."/>
            <person name="Lim S."/>
        </authorList>
    </citation>
    <scope>NUCLEOTIDE SEQUENCE [LARGE SCALE GENOMIC DNA]</scope>
    <source>
        <strain evidence="10 11">TS118</strain>
    </source>
</reference>